<dbReference type="OrthoDB" id="530475at2"/>
<organism evidence="1 2">
    <name type="scientific">Zymobacter palmae</name>
    <dbReference type="NCBI Taxonomy" id="33074"/>
    <lineage>
        <taxon>Bacteria</taxon>
        <taxon>Pseudomonadati</taxon>
        <taxon>Pseudomonadota</taxon>
        <taxon>Gammaproteobacteria</taxon>
        <taxon>Oceanospirillales</taxon>
        <taxon>Halomonadaceae</taxon>
        <taxon>Zymobacter group</taxon>
        <taxon>Zymobacter</taxon>
    </lineage>
</organism>
<keyword evidence="2" id="KW-1185">Reference proteome</keyword>
<dbReference type="NCBIfam" id="TIGR03293">
    <property type="entry name" value="PhnG_redo"/>
    <property type="match status" value="1"/>
</dbReference>
<dbReference type="InterPro" id="IPR009609">
    <property type="entry name" value="Phosphonate_metab_PhnG"/>
</dbReference>
<dbReference type="Pfam" id="PF06754">
    <property type="entry name" value="PhnG"/>
    <property type="match status" value="1"/>
</dbReference>
<accession>A0A348HFJ1</accession>
<dbReference type="GO" id="GO:0015716">
    <property type="term" value="P:organic phosphonate transport"/>
    <property type="evidence" value="ECO:0007669"/>
    <property type="project" value="InterPro"/>
</dbReference>
<dbReference type="GO" id="GO:0019634">
    <property type="term" value="P:organic phosphonate metabolic process"/>
    <property type="evidence" value="ECO:0007669"/>
    <property type="project" value="InterPro"/>
</dbReference>
<dbReference type="Proteomes" id="UP000267342">
    <property type="component" value="Chromosome"/>
</dbReference>
<protein>
    <submittedName>
        <fullName evidence="1">Uncharacterized enzyme of phosphonate metabolism</fullName>
    </submittedName>
</protein>
<dbReference type="EMBL" id="AP018933">
    <property type="protein sequence ID" value="BBG30393.1"/>
    <property type="molecule type" value="Genomic_DNA"/>
</dbReference>
<dbReference type="AlphaFoldDB" id="A0A348HFJ1"/>
<name>A0A348HFJ1_9GAMM</name>
<gene>
    <name evidence="1" type="ORF">ZBT109_1637</name>
</gene>
<dbReference type="KEGG" id="zpl:ZBT109_1637"/>
<evidence type="ECO:0000313" key="1">
    <source>
        <dbReference type="EMBL" id="BBG30393.1"/>
    </source>
</evidence>
<evidence type="ECO:0000313" key="2">
    <source>
        <dbReference type="Proteomes" id="UP000267342"/>
    </source>
</evidence>
<dbReference type="RefSeq" id="WP_027705456.1">
    <property type="nucleotide sequence ID" value="NZ_AP018933.1"/>
</dbReference>
<reference evidence="1 2" key="1">
    <citation type="submission" date="2018-09" db="EMBL/GenBank/DDBJ databases">
        <title>Zymobacter palmae IAM14233 (=T109) whole genome analysis.</title>
        <authorList>
            <person name="Yanase H."/>
        </authorList>
    </citation>
    <scope>NUCLEOTIDE SEQUENCE [LARGE SCALE GENOMIC DNA]</scope>
    <source>
        <strain evidence="1 2">IAM14233</strain>
    </source>
</reference>
<dbReference type="STRING" id="1123510.GCA_000620025_02418"/>
<sequence length="148" mass="16875">MSSLTRERRQWMAVLAQSSADVLERQCKPLKLKPDYQLLRPTQIGLVQLQGRMEVTGARFMLGDMTVSRAAVQLKDGTCGYSYVIGRNRLHAERCAWLDALLQTEEVSARLWDKVVIPLHEQLQAQRAHQHDDVAASRVNFFTLVRGE</sequence>
<proteinExistence type="predicted"/>